<dbReference type="Gene3D" id="3.40.50.150">
    <property type="entry name" value="Vaccinia Virus protein VP39"/>
    <property type="match status" value="1"/>
</dbReference>
<evidence type="ECO:0000256" key="1">
    <source>
        <dbReference type="ARBA" id="ARBA00001541"/>
    </source>
</evidence>
<name>A0ABS5SA70_9BACT</name>
<evidence type="ECO:0000259" key="6">
    <source>
        <dbReference type="PROSITE" id="PS50123"/>
    </source>
</evidence>
<dbReference type="SUPFAM" id="SSF47757">
    <property type="entry name" value="Chemotaxis receptor methyltransferase CheR, N-terminal domain"/>
    <property type="match status" value="1"/>
</dbReference>
<dbReference type="PANTHER" id="PTHR24422">
    <property type="entry name" value="CHEMOTAXIS PROTEIN METHYLTRANSFERASE"/>
    <property type="match status" value="1"/>
</dbReference>
<dbReference type="EC" id="2.1.1.80" evidence="2"/>
<sequence length="286" mass="32746">MISVASQTYLELKNFPDISPEAFEAIRRIMKNARGINLDSYKDKCIKRRIAIRVRATNCIGAEEYCNLLLQDEEEIDRLLKVLTIHVSQFFRNPPMFTKLRQEIFPFLFSLPEINGTGGLHVWSVGCASGEEPYSVSLLLSHFFAPELERIGATILATDVDAAILDMAREGIYGEERLVEVSDELRREYFVERDGRYQVVPEVKSLVEFRQADLGHLDSFPECDLILCRNVFIYFERSQQEAILHRFADKLHPGGVLILGKSETLVGGARSRFQPICPVERIYRKV</sequence>
<keyword evidence="4" id="KW-0808">Transferase</keyword>
<dbReference type="InterPro" id="IPR022642">
    <property type="entry name" value="CheR_C"/>
</dbReference>
<gene>
    <name evidence="7" type="ORF">KI810_00450</name>
</gene>
<dbReference type="Pfam" id="PF03705">
    <property type="entry name" value="CheR_N"/>
    <property type="match status" value="1"/>
</dbReference>
<dbReference type="PRINTS" id="PR00996">
    <property type="entry name" value="CHERMTFRASE"/>
</dbReference>
<evidence type="ECO:0000313" key="8">
    <source>
        <dbReference type="Proteomes" id="UP000756860"/>
    </source>
</evidence>
<dbReference type="InterPro" id="IPR050903">
    <property type="entry name" value="Bact_Chemotaxis_MeTrfase"/>
</dbReference>
<dbReference type="PROSITE" id="PS50123">
    <property type="entry name" value="CHER"/>
    <property type="match status" value="1"/>
</dbReference>
<dbReference type="InterPro" id="IPR000780">
    <property type="entry name" value="CheR_MeTrfase"/>
</dbReference>
<dbReference type="InterPro" id="IPR029063">
    <property type="entry name" value="SAM-dependent_MTases_sf"/>
</dbReference>
<keyword evidence="3" id="KW-0489">Methyltransferase</keyword>
<evidence type="ECO:0000256" key="3">
    <source>
        <dbReference type="ARBA" id="ARBA00022603"/>
    </source>
</evidence>
<dbReference type="InterPro" id="IPR022641">
    <property type="entry name" value="CheR_N"/>
</dbReference>
<dbReference type="Gene3D" id="1.10.155.10">
    <property type="entry name" value="Chemotaxis receptor methyltransferase CheR, N-terminal domain"/>
    <property type="match status" value="1"/>
</dbReference>
<keyword evidence="8" id="KW-1185">Reference proteome</keyword>
<dbReference type="PANTHER" id="PTHR24422:SF19">
    <property type="entry name" value="CHEMOTAXIS PROTEIN METHYLTRANSFERASE"/>
    <property type="match status" value="1"/>
</dbReference>
<evidence type="ECO:0000256" key="4">
    <source>
        <dbReference type="ARBA" id="ARBA00022679"/>
    </source>
</evidence>
<evidence type="ECO:0000313" key="7">
    <source>
        <dbReference type="EMBL" id="MBT0651512.1"/>
    </source>
</evidence>
<feature type="domain" description="CheR-type methyltransferase" evidence="6">
    <location>
        <begin position="11"/>
        <end position="274"/>
    </location>
</feature>
<proteinExistence type="predicted"/>
<dbReference type="EMBL" id="JAHCVK010000001">
    <property type="protein sequence ID" value="MBT0651512.1"/>
    <property type="molecule type" value="Genomic_DNA"/>
</dbReference>
<protein>
    <recommendedName>
        <fullName evidence="2">protein-glutamate O-methyltransferase</fullName>
        <ecNumber evidence="2">2.1.1.80</ecNumber>
    </recommendedName>
</protein>
<accession>A0ABS5SA70</accession>
<dbReference type="Proteomes" id="UP000756860">
    <property type="component" value="Unassembled WGS sequence"/>
</dbReference>
<dbReference type="InterPro" id="IPR036804">
    <property type="entry name" value="CheR_N_sf"/>
</dbReference>
<keyword evidence="5" id="KW-0949">S-adenosyl-L-methionine</keyword>
<evidence type="ECO:0000256" key="5">
    <source>
        <dbReference type="ARBA" id="ARBA00022691"/>
    </source>
</evidence>
<organism evidence="7 8">
    <name type="scientific">Geomobilimonas luticola</name>
    <dbReference type="NCBI Taxonomy" id="1114878"/>
    <lineage>
        <taxon>Bacteria</taxon>
        <taxon>Pseudomonadati</taxon>
        <taxon>Thermodesulfobacteriota</taxon>
        <taxon>Desulfuromonadia</taxon>
        <taxon>Geobacterales</taxon>
        <taxon>Geobacteraceae</taxon>
        <taxon>Geomobilimonas</taxon>
    </lineage>
</organism>
<dbReference type="SUPFAM" id="SSF53335">
    <property type="entry name" value="S-adenosyl-L-methionine-dependent methyltransferases"/>
    <property type="match status" value="1"/>
</dbReference>
<dbReference type="SMART" id="SM00138">
    <property type="entry name" value="MeTrc"/>
    <property type="match status" value="1"/>
</dbReference>
<comment type="catalytic activity">
    <reaction evidence="1">
        <text>L-glutamyl-[protein] + S-adenosyl-L-methionine = [protein]-L-glutamate 5-O-methyl ester + S-adenosyl-L-homocysteine</text>
        <dbReference type="Rhea" id="RHEA:24452"/>
        <dbReference type="Rhea" id="RHEA-COMP:10208"/>
        <dbReference type="Rhea" id="RHEA-COMP:10311"/>
        <dbReference type="ChEBI" id="CHEBI:29973"/>
        <dbReference type="ChEBI" id="CHEBI:57856"/>
        <dbReference type="ChEBI" id="CHEBI:59789"/>
        <dbReference type="ChEBI" id="CHEBI:82795"/>
        <dbReference type="EC" id="2.1.1.80"/>
    </reaction>
</comment>
<dbReference type="RefSeq" id="WP_214173526.1">
    <property type="nucleotide sequence ID" value="NZ_JAHCVK010000001.1"/>
</dbReference>
<reference evidence="7 8" key="1">
    <citation type="submission" date="2021-05" db="EMBL/GenBank/DDBJ databases">
        <title>The draft genome of Geobacter luticola JCM 17780.</title>
        <authorList>
            <person name="Xu Z."/>
            <person name="Masuda Y."/>
            <person name="Itoh H."/>
            <person name="Senoo K."/>
        </authorList>
    </citation>
    <scope>NUCLEOTIDE SEQUENCE [LARGE SCALE GENOMIC DNA]</scope>
    <source>
        <strain evidence="7 8">JCM 17780</strain>
    </source>
</reference>
<comment type="caution">
    <text evidence="7">The sequence shown here is derived from an EMBL/GenBank/DDBJ whole genome shotgun (WGS) entry which is preliminary data.</text>
</comment>
<dbReference type="Pfam" id="PF01739">
    <property type="entry name" value="CheR"/>
    <property type="match status" value="1"/>
</dbReference>
<evidence type="ECO:0000256" key="2">
    <source>
        <dbReference type="ARBA" id="ARBA00012534"/>
    </source>
</evidence>